<dbReference type="RefSeq" id="WP_323576170.1">
    <property type="nucleotide sequence ID" value="NZ_JAYGJQ010000001.1"/>
</dbReference>
<organism evidence="2 3">
    <name type="scientific">Bacteriovorax antarcticus</name>
    <dbReference type="NCBI Taxonomy" id="3088717"/>
    <lineage>
        <taxon>Bacteria</taxon>
        <taxon>Pseudomonadati</taxon>
        <taxon>Bdellovibrionota</taxon>
        <taxon>Bacteriovoracia</taxon>
        <taxon>Bacteriovoracales</taxon>
        <taxon>Bacteriovoracaceae</taxon>
        <taxon>Bacteriovorax</taxon>
    </lineage>
</organism>
<gene>
    <name evidence="2" type="ORF">SHI21_09660</name>
</gene>
<keyword evidence="3" id="KW-1185">Reference proteome</keyword>
<accession>A0ABU5VTT6</accession>
<sequence length="293" mass="32957">MNLKNIMMAGILLVGLTNLSHAVEGGDSGGGGDATEARVDEIRNDIFKWVNNGGPSNLDYPSDLTIETYVKKMSEVLVPKYVVVGFTQKEVLVGTSEKTCKGYVDQETKRKHILCNIPRFQNTSESEQYRLIHHEYAGLVNVEKNDGESSDYVISNQLTDFLVEKTVLRLAIKKEEPVDIYNPKRVILKNVVICSVMCNEEITGHLGHDLARIGTIYYAEATEENNHLNTCMSNAESLPLYSDRMDERSVKNCTKALTGKFRWKSVDIDTHHPDEAGAEDWYLSIKVNPKKKK</sequence>
<feature type="chain" id="PRO_5045136647" evidence="1">
    <location>
        <begin position="23"/>
        <end position="293"/>
    </location>
</feature>
<evidence type="ECO:0000256" key="1">
    <source>
        <dbReference type="SAM" id="SignalP"/>
    </source>
</evidence>
<feature type="signal peptide" evidence="1">
    <location>
        <begin position="1"/>
        <end position="22"/>
    </location>
</feature>
<dbReference type="Proteomes" id="UP001302274">
    <property type="component" value="Unassembled WGS sequence"/>
</dbReference>
<keyword evidence="1" id="KW-0732">Signal</keyword>
<reference evidence="2 3" key="1">
    <citation type="submission" date="2023-11" db="EMBL/GenBank/DDBJ databases">
        <title>A Novel Polar Bacteriovorax (B. antarcticus) Isolated from the Biocrust in Antarctica.</title>
        <authorList>
            <person name="Mun W."/>
            <person name="Choi S.Y."/>
            <person name="Mitchell R.J."/>
        </authorList>
    </citation>
    <scope>NUCLEOTIDE SEQUENCE [LARGE SCALE GENOMIC DNA]</scope>
    <source>
        <strain evidence="2 3">PP10</strain>
    </source>
</reference>
<comment type="caution">
    <text evidence="2">The sequence shown here is derived from an EMBL/GenBank/DDBJ whole genome shotgun (WGS) entry which is preliminary data.</text>
</comment>
<dbReference type="EMBL" id="JAYGJQ010000001">
    <property type="protein sequence ID" value="MEA9356470.1"/>
    <property type="molecule type" value="Genomic_DNA"/>
</dbReference>
<protein>
    <submittedName>
        <fullName evidence="2">Uncharacterized protein</fullName>
    </submittedName>
</protein>
<proteinExistence type="predicted"/>
<evidence type="ECO:0000313" key="3">
    <source>
        <dbReference type="Proteomes" id="UP001302274"/>
    </source>
</evidence>
<evidence type="ECO:0000313" key="2">
    <source>
        <dbReference type="EMBL" id="MEA9356470.1"/>
    </source>
</evidence>
<name>A0ABU5VTT6_9BACT</name>